<keyword evidence="3" id="KW-1185">Reference proteome</keyword>
<accession>A0ABR2I4N9</accession>
<dbReference type="Proteomes" id="UP001390339">
    <property type="component" value="Unassembled WGS sequence"/>
</dbReference>
<comment type="caution">
    <text evidence="2">The sequence shown here is derived from an EMBL/GenBank/DDBJ whole genome shotgun (WGS) entry which is preliminary data.</text>
</comment>
<organism evidence="2 3">
    <name type="scientific">Apiospora arundinis</name>
    <dbReference type="NCBI Taxonomy" id="335852"/>
    <lineage>
        <taxon>Eukaryota</taxon>
        <taxon>Fungi</taxon>
        <taxon>Dikarya</taxon>
        <taxon>Ascomycota</taxon>
        <taxon>Pezizomycotina</taxon>
        <taxon>Sordariomycetes</taxon>
        <taxon>Xylariomycetidae</taxon>
        <taxon>Amphisphaeriales</taxon>
        <taxon>Apiosporaceae</taxon>
        <taxon>Apiospora</taxon>
    </lineage>
</organism>
<keyword evidence="1" id="KW-0812">Transmembrane</keyword>
<gene>
    <name evidence="2" type="ORF">PGQ11_012985</name>
</gene>
<evidence type="ECO:0000313" key="3">
    <source>
        <dbReference type="Proteomes" id="UP001390339"/>
    </source>
</evidence>
<evidence type="ECO:0000256" key="1">
    <source>
        <dbReference type="SAM" id="Phobius"/>
    </source>
</evidence>
<sequence length="172" mass="19904">MSDSDDSDMSFTGLRWEDQVNTFPPRARNTRVVQAWLRIFLEQRAFDEDDIEEFIKNVHLNGEELHGLSKVRLRKRLPKIPETGGDHDLQISSYRFEQMRETTFRDIMRARKESGIIVPKVEAKKTKSNNGMDIMTIALSCSALFWVLRACCALWALFRSPGQVLNSTDDHN</sequence>
<evidence type="ECO:0000313" key="2">
    <source>
        <dbReference type="EMBL" id="KAK8857073.1"/>
    </source>
</evidence>
<keyword evidence="1" id="KW-0472">Membrane</keyword>
<reference evidence="2 3" key="1">
    <citation type="journal article" date="2024" name="IMA Fungus">
        <title>Apiospora arundinis, a panoply of carbohydrate-active enzymes and secondary metabolites.</title>
        <authorList>
            <person name="Sorensen T."/>
            <person name="Petersen C."/>
            <person name="Muurmann A.T."/>
            <person name="Christiansen J.V."/>
            <person name="Brundto M.L."/>
            <person name="Overgaard C.K."/>
            <person name="Boysen A.T."/>
            <person name="Wollenberg R.D."/>
            <person name="Larsen T.O."/>
            <person name="Sorensen J.L."/>
            <person name="Nielsen K.L."/>
            <person name="Sondergaard T.E."/>
        </authorList>
    </citation>
    <scope>NUCLEOTIDE SEQUENCE [LARGE SCALE GENOMIC DNA]</scope>
    <source>
        <strain evidence="2 3">AAU 773</strain>
    </source>
</reference>
<keyword evidence="1" id="KW-1133">Transmembrane helix</keyword>
<proteinExistence type="predicted"/>
<name>A0ABR2I4N9_9PEZI</name>
<protein>
    <submittedName>
        <fullName evidence="2">Uncharacterized protein</fullName>
    </submittedName>
</protein>
<dbReference type="EMBL" id="JAPCWZ010000007">
    <property type="protein sequence ID" value="KAK8857073.1"/>
    <property type="molecule type" value="Genomic_DNA"/>
</dbReference>
<feature type="transmembrane region" description="Helical" evidence="1">
    <location>
        <begin position="134"/>
        <end position="158"/>
    </location>
</feature>